<sequence>MCAHDLTGGRRYADFDYFRYEEKE</sequence>
<comment type="caution">
    <text evidence="1">The sequence shown here is derived from an EMBL/GenBank/DDBJ whole genome shotgun (WGS) entry which is preliminary data.</text>
</comment>
<protein>
    <submittedName>
        <fullName evidence="1">Uncharacterized protein</fullName>
    </submittedName>
</protein>
<organism evidence="1 2">
    <name type="scientific">Paenibacillus solisilvae</name>
    <dbReference type="NCBI Taxonomy" id="2486751"/>
    <lineage>
        <taxon>Bacteria</taxon>
        <taxon>Bacillati</taxon>
        <taxon>Bacillota</taxon>
        <taxon>Bacilli</taxon>
        <taxon>Bacillales</taxon>
        <taxon>Paenibacillaceae</taxon>
        <taxon>Paenibacillus</taxon>
    </lineage>
</organism>
<gene>
    <name evidence="1" type="ORF">ACFPYJ_15965</name>
</gene>
<name>A0ABW0W0F0_9BACL</name>
<dbReference type="Proteomes" id="UP001596047">
    <property type="component" value="Unassembled WGS sequence"/>
</dbReference>
<dbReference type="RefSeq" id="WP_379189186.1">
    <property type="nucleotide sequence ID" value="NZ_JBHSOW010000058.1"/>
</dbReference>
<keyword evidence="2" id="KW-1185">Reference proteome</keyword>
<accession>A0ABW0W0F0</accession>
<dbReference type="EMBL" id="JBHSOW010000058">
    <property type="protein sequence ID" value="MFC5650594.1"/>
    <property type="molecule type" value="Genomic_DNA"/>
</dbReference>
<reference evidence="2" key="1">
    <citation type="journal article" date="2019" name="Int. J. Syst. Evol. Microbiol.">
        <title>The Global Catalogue of Microorganisms (GCM) 10K type strain sequencing project: providing services to taxonomists for standard genome sequencing and annotation.</title>
        <authorList>
            <consortium name="The Broad Institute Genomics Platform"/>
            <consortium name="The Broad Institute Genome Sequencing Center for Infectious Disease"/>
            <person name="Wu L."/>
            <person name="Ma J."/>
        </authorList>
    </citation>
    <scope>NUCLEOTIDE SEQUENCE [LARGE SCALE GENOMIC DNA]</scope>
    <source>
        <strain evidence="2">CGMCC 1.3240</strain>
    </source>
</reference>
<proteinExistence type="predicted"/>
<evidence type="ECO:0000313" key="1">
    <source>
        <dbReference type="EMBL" id="MFC5650594.1"/>
    </source>
</evidence>
<evidence type="ECO:0000313" key="2">
    <source>
        <dbReference type="Proteomes" id="UP001596047"/>
    </source>
</evidence>